<dbReference type="KEGG" id="bbel:109472119"/>
<feature type="transmembrane region" description="Helical" evidence="18">
    <location>
        <begin position="262"/>
        <end position="282"/>
    </location>
</feature>
<feature type="transmembrane region" description="Helical" evidence="18">
    <location>
        <begin position="25"/>
        <end position="43"/>
    </location>
</feature>
<feature type="non-terminal residue" evidence="21">
    <location>
        <position position="1"/>
    </location>
</feature>
<dbReference type="PANTHER" id="PTHR11003">
    <property type="entry name" value="POTASSIUM CHANNEL, SUBFAMILY K"/>
    <property type="match status" value="1"/>
</dbReference>
<feature type="transmembrane region" description="Helical" evidence="18">
    <location>
        <begin position="228"/>
        <end position="250"/>
    </location>
</feature>
<dbReference type="RefSeq" id="XP_019627256.1">
    <property type="nucleotide sequence ID" value="XM_019771697.1"/>
</dbReference>
<dbReference type="GO" id="GO:0015271">
    <property type="term" value="F:outward rectifier potassium channel activity"/>
    <property type="evidence" value="ECO:0007669"/>
    <property type="project" value="TreeGrafter"/>
</dbReference>
<evidence type="ECO:0000256" key="11">
    <source>
        <dbReference type="ARBA" id="ARBA00022989"/>
    </source>
</evidence>
<evidence type="ECO:0000256" key="13">
    <source>
        <dbReference type="ARBA" id="ARBA00023136"/>
    </source>
</evidence>
<dbReference type="InterPro" id="IPR005410">
    <property type="entry name" value="2pore_dom_K_chnl_THIK"/>
</dbReference>
<feature type="transmembrane region" description="Helical" evidence="18">
    <location>
        <begin position="200"/>
        <end position="222"/>
    </location>
</feature>
<dbReference type="Pfam" id="PF07885">
    <property type="entry name" value="Ion_trans_2"/>
    <property type="match status" value="2"/>
</dbReference>
<dbReference type="GO" id="GO:0046872">
    <property type="term" value="F:metal ion binding"/>
    <property type="evidence" value="ECO:0007669"/>
    <property type="project" value="UniProtKB-KW"/>
</dbReference>
<dbReference type="GO" id="GO:0034702">
    <property type="term" value="C:monoatomic ion channel complex"/>
    <property type="evidence" value="ECO:0007669"/>
    <property type="project" value="UniProtKB-KW"/>
</dbReference>
<gene>
    <name evidence="21" type="primary">LOC109472119</name>
</gene>
<evidence type="ECO:0000256" key="17">
    <source>
        <dbReference type="SAM" id="MobiDB-lite"/>
    </source>
</evidence>
<evidence type="ECO:0000256" key="16">
    <source>
        <dbReference type="RuleBase" id="RU003857"/>
    </source>
</evidence>
<feature type="compositionally biased region" description="Basic and acidic residues" evidence="17">
    <location>
        <begin position="357"/>
        <end position="371"/>
    </location>
</feature>
<keyword evidence="8" id="KW-0631">Potassium channel</keyword>
<keyword evidence="3 16" id="KW-0813">Transport</keyword>
<protein>
    <submittedName>
        <fullName evidence="21">Potassium channel subfamily K member 13-like</fullName>
    </submittedName>
</protein>
<keyword evidence="13 18" id="KW-0472">Membrane</keyword>
<dbReference type="PRINTS" id="PR01333">
    <property type="entry name" value="2POREKCHANEL"/>
</dbReference>
<keyword evidence="9" id="KW-0851">Voltage-gated channel</keyword>
<dbReference type="Gene3D" id="1.10.287.70">
    <property type="match status" value="1"/>
</dbReference>
<evidence type="ECO:0000313" key="20">
    <source>
        <dbReference type="Proteomes" id="UP000515135"/>
    </source>
</evidence>
<evidence type="ECO:0000256" key="3">
    <source>
        <dbReference type="ARBA" id="ARBA00022448"/>
    </source>
</evidence>
<comment type="catalytic activity">
    <reaction evidence="15">
        <text>K(+)(in) = K(+)(out)</text>
        <dbReference type="Rhea" id="RHEA:29463"/>
        <dbReference type="ChEBI" id="CHEBI:29103"/>
    </reaction>
</comment>
<dbReference type="InterPro" id="IPR003280">
    <property type="entry name" value="2pore_dom_K_chnl"/>
</dbReference>
<feature type="compositionally biased region" description="Polar residues" evidence="17">
    <location>
        <begin position="333"/>
        <end position="348"/>
    </location>
</feature>
<dbReference type="SUPFAM" id="SSF81324">
    <property type="entry name" value="Voltage-gated potassium channels"/>
    <property type="match status" value="2"/>
</dbReference>
<dbReference type="GeneID" id="109472119"/>
<evidence type="ECO:0000259" key="19">
    <source>
        <dbReference type="Pfam" id="PF07885"/>
    </source>
</evidence>
<dbReference type="OrthoDB" id="297496at2759"/>
<keyword evidence="7" id="KW-0479">Metal-binding</keyword>
<feature type="domain" description="Potassium channel" evidence="19">
    <location>
        <begin position="97"/>
        <end position="154"/>
    </location>
</feature>
<proteinExistence type="inferred from homology"/>
<evidence type="ECO:0000256" key="1">
    <source>
        <dbReference type="ARBA" id="ARBA00004651"/>
    </source>
</evidence>
<evidence type="ECO:0000256" key="4">
    <source>
        <dbReference type="ARBA" id="ARBA00022475"/>
    </source>
</evidence>
<evidence type="ECO:0000256" key="18">
    <source>
        <dbReference type="SAM" id="Phobius"/>
    </source>
</evidence>
<keyword evidence="20" id="KW-1185">Reference proteome</keyword>
<dbReference type="GO" id="GO:0030322">
    <property type="term" value="P:stabilization of membrane potential"/>
    <property type="evidence" value="ECO:0007669"/>
    <property type="project" value="TreeGrafter"/>
</dbReference>
<feature type="transmembrane region" description="Helical" evidence="18">
    <location>
        <begin position="100"/>
        <end position="120"/>
    </location>
</feature>
<keyword evidence="14 16" id="KW-0407">Ion channel</keyword>
<keyword evidence="4" id="KW-1003">Cell membrane</keyword>
<feature type="region of interest" description="Disordered" evidence="17">
    <location>
        <begin position="311"/>
        <end position="371"/>
    </location>
</feature>
<feature type="transmembrane region" description="Helical" evidence="18">
    <location>
        <begin position="132"/>
        <end position="162"/>
    </location>
</feature>
<dbReference type="PRINTS" id="PR01588">
    <property type="entry name" value="THIKCHANNEL"/>
</dbReference>
<dbReference type="GO" id="GO:0005886">
    <property type="term" value="C:plasma membrane"/>
    <property type="evidence" value="ECO:0007669"/>
    <property type="project" value="UniProtKB-SubCell"/>
</dbReference>
<evidence type="ECO:0000313" key="21">
    <source>
        <dbReference type="RefSeq" id="XP_019627256.1"/>
    </source>
</evidence>
<dbReference type="Proteomes" id="UP000515135">
    <property type="component" value="Unplaced"/>
</dbReference>
<dbReference type="AlphaFoldDB" id="A0A6P4ZC42"/>
<comment type="similarity">
    <text evidence="2 16">Belongs to the two pore domain potassium channel (TC 1.A.1.8) family.</text>
</comment>
<dbReference type="InterPro" id="IPR013099">
    <property type="entry name" value="K_chnl_dom"/>
</dbReference>
<evidence type="ECO:0000256" key="2">
    <source>
        <dbReference type="ARBA" id="ARBA00006666"/>
    </source>
</evidence>
<evidence type="ECO:0000256" key="6">
    <source>
        <dbReference type="ARBA" id="ARBA00022692"/>
    </source>
</evidence>
<dbReference type="PANTHER" id="PTHR11003:SF10">
    <property type="entry name" value="POTASSIUM CHANNEL DOMAIN-CONTAINING PROTEIN"/>
    <property type="match status" value="1"/>
</dbReference>
<evidence type="ECO:0000256" key="12">
    <source>
        <dbReference type="ARBA" id="ARBA00023065"/>
    </source>
</evidence>
<evidence type="ECO:0000256" key="5">
    <source>
        <dbReference type="ARBA" id="ARBA00022538"/>
    </source>
</evidence>
<name>A0A6P4ZC42_BRABE</name>
<dbReference type="GO" id="GO:0022841">
    <property type="term" value="F:potassium ion leak channel activity"/>
    <property type="evidence" value="ECO:0007669"/>
    <property type="project" value="TreeGrafter"/>
</dbReference>
<evidence type="ECO:0000256" key="14">
    <source>
        <dbReference type="ARBA" id="ARBA00023303"/>
    </source>
</evidence>
<sequence length="441" mass="49943">RESERVPWPRCCCCSPRLNEDNARFFLLALFITGYMLIGAAIFSEFEYDREQEDRGEYDAVLETFRQRYPDINVSDLNHLLEAHAEASSRGLLTSKRPRWDFPGAFYFVGTVVSTIGFGMTTPQTDEGKIFLLFYGLFGCASTILFFNLFLERIITCLAFCMKKCHERDLRRKGLLNQQPSNSHSSEGDSDSLEAWKPSVYWVMLYLGMASVAIACSAAAMYSPVENWTYLESIYFCFIAFSTIGFGDYVTSQNVKYQNQPFYRFGNFIFILIGACCIYSLFNVISIIIKQFLTWIIRKTVKYCCRCCKKKQKPKGRPRRNAITPGHLKRRLQMQSRANHADNSSRSPTDVPPPPPEPDRLSYDSDSDSRRMSGEMISMRDFLASNKVSLAIMQKQLSETANHARAAPPPRHSHYNGGGLAGGVGALAILNSRLAGEANKQ</sequence>
<evidence type="ECO:0000256" key="9">
    <source>
        <dbReference type="ARBA" id="ARBA00022882"/>
    </source>
</evidence>
<evidence type="ECO:0000256" key="10">
    <source>
        <dbReference type="ARBA" id="ARBA00022958"/>
    </source>
</evidence>
<evidence type="ECO:0000256" key="8">
    <source>
        <dbReference type="ARBA" id="ARBA00022826"/>
    </source>
</evidence>
<keyword evidence="10" id="KW-0630">Potassium</keyword>
<feature type="compositionally biased region" description="Basic residues" evidence="17">
    <location>
        <begin position="311"/>
        <end position="320"/>
    </location>
</feature>
<keyword evidence="5" id="KW-0633">Potassium transport</keyword>
<comment type="subcellular location">
    <subcellularLocation>
        <location evidence="1">Cell membrane</location>
        <topology evidence="1">Multi-pass membrane protein</topology>
    </subcellularLocation>
</comment>
<evidence type="ECO:0000256" key="7">
    <source>
        <dbReference type="ARBA" id="ARBA00022723"/>
    </source>
</evidence>
<accession>A0A6P4ZC42</accession>
<keyword evidence="6 16" id="KW-0812">Transmembrane</keyword>
<keyword evidence="12 16" id="KW-0406">Ion transport</keyword>
<reference evidence="21" key="1">
    <citation type="submission" date="2025-08" db="UniProtKB">
        <authorList>
            <consortium name="RefSeq"/>
        </authorList>
    </citation>
    <scope>IDENTIFICATION</scope>
    <source>
        <tissue evidence="21">Gonad</tissue>
    </source>
</reference>
<dbReference type="FunFam" id="1.10.287.70:FF:000070">
    <property type="entry name" value="Potassium channel, subfamily K, member 12 like"/>
    <property type="match status" value="1"/>
</dbReference>
<evidence type="ECO:0000256" key="15">
    <source>
        <dbReference type="ARBA" id="ARBA00034430"/>
    </source>
</evidence>
<keyword evidence="11 18" id="KW-1133">Transmembrane helix</keyword>
<organism evidence="20 21">
    <name type="scientific">Branchiostoma belcheri</name>
    <name type="common">Amphioxus</name>
    <dbReference type="NCBI Taxonomy" id="7741"/>
    <lineage>
        <taxon>Eukaryota</taxon>
        <taxon>Metazoa</taxon>
        <taxon>Chordata</taxon>
        <taxon>Cephalochordata</taxon>
        <taxon>Leptocardii</taxon>
        <taxon>Amphioxiformes</taxon>
        <taxon>Branchiostomatidae</taxon>
        <taxon>Branchiostoma</taxon>
    </lineage>
</organism>
<feature type="domain" description="Potassium channel" evidence="19">
    <location>
        <begin position="212"/>
        <end position="289"/>
    </location>
</feature>